<proteinExistence type="inferred from homology"/>
<evidence type="ECO:0000256" key="1">
    <source>
        <dbReference type="ARBA" id="ARBA00004141"/>
    </source>
</evidence>
<keyword evidence="2 8" id="KW-0813">Transport</keyword>
<keyword evidence="5 8" id="KW-0067">ATP-binding</keyword>
<sequence length="46" mass="5096">MAYIPLNDEMKTKGKAAVEVAGAKIGKAVSRHYAVCNFFNYALYQI</sequence>
<evidence type="ECO:0000256" key="7">
    <source>
        <dbReference type="ARBA" id="ARBA00023136"/>
    </source>
</evidence>
<dbReference type="Pfam" id="PF03219">
    <property type="entry name" value="TLC"/>
    <property type="match status" value="1"/>
</dbReference>
<evidence type="ECO:0000256" key="3">
    <source>
        <dbReference type="ARBA" id="ARBA00022692"/>
    </source>
</evidence>
<dbReference type="PATRIC" id="fig|1359184.3.peg.1950"/>
<evidence type="ECO:0000256" key="5">
    <source>
        <dbReference type="ARBA" id="ARBA00022840"/>
    </source>
</evidence>
<comment type="function">
    <text evidence="8">Provides the rickettsial cell with host ATP in exchange for rickettsial ADP. This is an obligate exchange system. This energy acquiring activity is an important component of rickettsial parasitism.</text>
</comment>
<name>A0A0F3M804_ORITS</name>
<protein>
    <recommendedName>
        <fullName evidence="8">ADP,ATP carrier protein</fullName>
    </recommendedName>
</protein>
<evidence type="ECO:0000313" key="9">
    <source>
        <dbReference type="EMBL" id="KJV51612.1"/>
    </source>
</evidence>
<comment type="similarity">
    <text evidence="8">Belongs to the ADP/ATP translocase tlc family.</text>
</comment>
<dbReference type="AlphaFoldDB" id="A0A0F3M804"/>
<dbReference type="Proteomes" id="UP000033769">
    <property type="component" value="Unassembled WGS sequence"/>
</dbReference>
<organism evidence="9 10">
    <name type="scientific">Orientia tsutsugamushi str. Gilliam</name>
    <dbReference type="NCBI Taxonomy" id="1359184"/>
    <lineage>
        <taxon>Bacteria</taxon>
        <taxon>Pseudomonadati</taxon>
        <taxon>Pseudomonadota</taxon>
        <taxon>Alphaproteobacteria</taxon>
        <taxon>Rickettsiales</taxon>
        <taxon>Rickettsiaceae</taxon>
        <taxon>Rickettsieae</taxon>
        <taxon>Orientia</taxon>
    </lineage>
</organism>
<keyword evidence="7" id="KW-0472">Membrane</keyword>
<evidence type="ECO:0000256" key="2">
    <source>
        <dbReference type="ARBA" id="ARBA00022448"/>
    </source>
</evidence>
<gene>
    <name evidence="9" type="ORF">OTSGILL_2156</name>
</gene>
<comment type="caution">
    <text evidence="9">The sequence shown here is derived from an EMBL/GenBank/DDBJ whole genome shotgun (WGS) entry which is preliminary data.</text>
</comment>
<keyword evidence="4 8" id="KW-0547">Nucleotide-binding</keyword>
<evidence type="ECO:0000256" key="8">
    <source>
        <dbReference type="RuleBase" id="RU363121"/>
    </source>
</evidence>
<dbReference type="InterPro" id="IPR004667">
    <property type="entry name" value="ADP_ATP_car_bac_type"/>
</dbReference>
<keyword evidence="6" id="KW-1133">Transmembrane helix</keyword>
<dbReference type="GO" id="GO:0016020">
    <property type="term" value="C:membrane"/>
    <property type="evidence" value="ECO:0007669"/>
    <property type="project" value="UniProtKB-SubCell"/>
</dbReference>
<dbReference type="GO" id="GO:0005524">
    <property type="term" value="F:ATP binding"/>
    <property type="evidence" value="ECO:0007669"/>
    <property type="project" value="UniProtKB-KW"/>
</dbReference>
<comment type="subcellular location">
    <subcellularLocation>
        <location evidence="1 8">Membrane</location>
        <topology evidence="1 8">Multi-pass membrane protein</topology>
    </subcellularLocation>
</comment>
<accession>A0A0F3M804</accession>
<evidence type="ECO:0000256" key="4">
    <source>
        <dbReference type="ARBA" id="ARBA00022741"/>
    </source>
</evidence>
<dbReference type="EMBL" id="LANO01000042">
    <property type="protein sequence ID" value="KJV51612.1"/>
    <property type="molecule type" value="Genomic_DNA"/>
</dbReference>
<evidence type="ECO:0000256" key="6">
    <source>
        <dbReference type="ARBA" id="ARBA00022989"/>
    </source>
</evidence>
<keyword evidence="3" id="KW-0812">Transmembrane</keyword>
<reference evidence="9 10" key="1">
    <citation type="submission" date="2015-02" db="EMBL/GenBank/DDBJ databases">
        <title>Genome Sequencing of Rickettsiales.</title>
        <authorList>
            <person name="Daugherty S.C."/>
            <person name="Su Q."/>
            <person name="Abolude K."/>
            <person name="Beier-Sexton M."/>
            <person name="Carlyon J.A."/>
            <person name="Carter R."/>
            <person name="Day N.P."/>
            <person name="Dumler S.J."/>
            <person name="Dyachenko V."/>
            <person name="Godinez A."/>
            <person name="Kurtti T.J."/>
            <person name="Lichay M."/>
            <person name="Mullins K.E."/>
            <person name="Ott S."/>
            <person name="Pappas-Brown V."/>
            <person name="Paris D.H."/>
            <person name="Patel P."/>
            <person name="Richards A.L."/>
            <person name="Sadzewicz L."/>
            <person name="Sears K."/>
            <person name="Seidman D."/>
            <person name="Sengamalay N."/>
            <person name="Stenos J."/>
            <person name="Tallon L.J."/>
            <person name="Vincent G."/>
            <person name="Fraser C.M."/>
            <person name="Munderloh U."/>
            <person name="Dunning-Hotopp J.C."/>
        </authorList>
    </citation>
    <scope>NUCLEOTIDE SEQUENCE [LARGE SCALE GENOMIC DNA]</scope>
    <source>
        <strain evidence="9 10">Gilliam</strain>
    </source>
</reference>
<evidence type="ECO:0000313" key="10">
    <source>
        <dbReference type="Proteomes" id="UP000033769"/>
    </source>
</evidence>
<dbReference type="GO" id="GO:0005471">
    <property type="term" value="F:ATP:ADP antiporter activity"/>
    <property type="evidence" value="ECO:0007669"/>
    <property type="project" value="InterPro"/>
</dbReference>